<name>A0A015KSW3_RHIIW</name>
<evidence type="ECO:0000313" key="2">
    <source>
        <dbReference type="Proteomes" id="UP000022910"/>
    </source>
</evidence>
<dbReference type="EMBL" id="JEMT01016501">
    <property type="protein sequence ID" value="EXX70724.1"/>
    <property type="molecule type" value="Genomic_DNA"/>
</dbReference>
<accession>A0A015KSW3</accession>
<dbReference type="HOGENOM" id="CLU_578899_0_0_1"/>
<reference evidence="1 2" key="1">
    <citation type="submission" date="2014-02" db="EMBL/GenBank/DDBJ databases">
        <title>Single nucleus genome sequencing reveals high similarity among nuclei of an endomycorrhizal fungus.</title>
        <authorList>
            <person name="Lin K."/>
            <person name="Geurts R."/>
            <person name="Zhang Z."/>
            <person name="Limpens E."/>
            <person name="Saunders D.G."/>
            <person name="Mu D."/>
            <person name="Pang E."/>
            <person name="Cao H."/>
            <person name="Cha H."/>
            <person name="Lin T."/>
            <person name="Zhou Q."/>
            <person name="Shang Y."/>
            <person name="Li Y."/>
            <person name="Ivanov S."/>
            <person name="Sharma T."/>
            <person name="Velzen R.V."/>
            <person name="Ruijter N.D."/>
            <person name="Aanen D.K."/>
            <person name="Win J."/>
            <person name="Kamoun S."/>
            <person name="Bisseling T."/>
            <person name="Huang S."/>
        </authorList>
    </citation>
    <scope>NUCLEOTIDE SEQUENCE [LARGE SCALE GENOMIC DNA]</scope>
    <source>
        <strain evidence="2">DAOM197198w</strain>
    </source>
</reference>
<dbReference type="InterPro" id="IPR032675">
    <property type="entry name" value="LRR_dom_sf"/>
</dbReference>
<keyword evidence="2" id="KW-1185">Reference proteome</keyword>
<gene>
    <name evidence="1" type="ORF">RirG_084910</name>
</gene>
<dbReference type="Gene3D" id="3.80.10.10">
    <property type="entry name" value="Ribonuclease Inhibitor"/>
    <property type="match status" value="1"/>
</dbReference>
<sequence>MSSPSLKKENFLSMNNASLNFDILTKIFEQFFIYSRTEDIKIADTLFACTLVNKQWCESALPLLWRDPFQFISDDSPSNDKAGELVTTLLCCLTKEECQQFYLTMKGYIGPRFISLPPLFRRRPFFNYPNYIKHLHTKGLINSAWNWFKITYQNGEEISSSNTSELNSSSITTSSSSGTLNSISLKDRSNSSLSINNDTSNSDAWSKSERRTFVEQIIECLLQMFVARNVGFKNVYVENDFNRCFFKGQFINCFKQIQKLDILEMRIPEYPDMLNIWKDFSNLTSLSIKVEYPLDNHYSNLSRILQSTSHLRKLKLVSGETKYILPLLSPKYSSSIQHLIFDSIAFDTSDAWHLLSNFTQLRKMKLIQCWFNPIVDDDSKQKMFSVITQMQFNHLKLFVCVTNEVNIEDEAKSELVLWGVQQHAIVALENPGLENVRIYHESMISGLQVDAVKHHRYTSYMKEIKKSLKTQS</sequence>
<dbReference type="Proteomes" id="UP000022910">
    <property type="component" value="Unassembled WGS sequence"/>
</dbReference>
<evidence type="ECO:0000313" key="1">
    <source>
        <dbReference type="EMBL" id="EXX70724.1"/>
    </source>
</evidence>
<protein>
    <recommendedName>
        <fullName evidence="3">F-box domain-containing protein</fullName>
    </recommendedName>
</protein>
<organism evidence="1 2">
    <name type="scientific">Rhizophagus irregularis (strain DAOM 197198w)</name>
    <name type="common">Glomus intraradices</name>
    <dbReference type="NCBI Taxonomy" id="1432141"/>
    <lineage>
        <taxon>Eukaryota</taxon>
        <taxon>Fungi</taxon>
        <taxon>Fungi incertae sedis</taxon>
        <taxon>Mucoromycota</taxon>
        <taxon>Glomeromycotina</taxon>
        <taxon>Glomeromycetes</taxon>
        <taxon>Glomerales</taxon>
        <taxon>Glomeraceae</taxon>
        <taxon>Rhizophagus</taxon>
    </lineage>
</organism>
<evidence type="ECO:0008006" key="3">
    <source>
        <dbReference type="Google" id="ProtNLM"/>
    </source>
</evidence>
<dbReference type="OrthoDB" id="2361777at2759"/>
<proteinExistence type="predicted"/>
<dbReference type="SUPFAM" id="SSF52047">
    <property type="entry name" value="RNI-like"/>
    <property type="match status" value="1"/>
</dbReference>
<dbReference type="AlphaFoldDB" id="A0A015KSW3"/>
<comment type="caution">
    <text evidence="1">The sequence shown here is derived from an EMBL/GenBank/DDBJ whole genome shotgun (WGS) entry which is preliminary data.</text>
</comment>